<keyword evidence="6 7" id="KW-0694">RNA-binding</keyword>
<comment type="subcellular location">
    <subcellularLocation>
        <location evidence="7">Cytoplasm</location>
    </subcellularLocation>
</comment>
<dbReference type="InterPro" id="IPR023165">
    <property type="entry name" value="rRNA_Ade_diMease-like_C"/>
</dbReference>
<evidence type="ECO:0000256" key="3">
    <source>
        <dbReference type="ARBA" id="ARBA00022603"/>
    </source>
</evidence>
<keyword evidence="5 7" id="KW-0949">S-adenosyl-L-methionine</keyword>
<keyword evidence="4 7" id="KW-0808">Transferase</keyword>
<name>A0A9D0YNP6_AQUAO</name>
<feature type="binding site" evidence="7 8">
    <location>
        <position position="60"/>
    </location>
    <ligand>
        <name>S-adenosyl-L-methionine</name>
        <dbReference type="ChEBI" id="CHEBI:59789"/>
    </ligand>
</feature>
<gene>
    <name evidence="7 10" type="primary">rsmA</name>
    <name evidence="7" type="synonym">ksgA</name>
    <name evidence="10" type="ORF">EYH37_02130</name>
</gene>
<evidence type="ECO:0000256" key="7">
    <source>
        <dbReference type="HAMAP-Rule" id="MF_00607"/>
    </source>
</evidence>
<keyword evidence="1 7" id="KW-0963">Cytoplasm</keyword>
<dbReference type="InterPro" id="IPR011530">
    <property type="entry name" value="rRNA_adenine_dimethylase"/>
</dbReference>
<dbReference type="GO" id="GO:0005829">
    <property type="term" value="C:cytosol"/>
    <property type="evidence" value="ECO:0007669"/>
    <property type="project" value="TreeGrafter"/>
</dbReference>
<comment type="caution">
    <text evidence="10">The sequence shown here is derived from an EMBL/GenBank/DDBJ whole genome shotgun (WGS) entry which is preliminary data.</text>
</comment>
<proteinExistence type="inferred from homology"/>
<dbReference type="Gene3D" id="3.40.50.150">
    <property type="entry name" value="Vaccinia Virus protein VP39"/>
    <property type="match status" value="1"/>
</dbReference>
<feature type="binding site" evidence="7 8">
    <location>
        <position position="11"/>
    </location>
    <ligand>
        <name>S-adenosyl-L-methionine</name>
        <dbReference type="ChEBI" id="CHEBI:59789"/>
    </ligand>
</feature>
<evidence type="ECO:0000256" key="6">
    <source>
        <dbReference type="ARBA" id="ARBA00022884"/>
    </source>
</evidence>
<dbReference type="GO" id="GO:0052908">
    <property type="term" value="F:16S rRNA (adenine(1518)-N(6)/adenine(1519)-N(6))-dimethyltransferase activity"/>
    <property type="evidence" value="ECO:0007669"/>
    <property type="project" value="UniProtKB-EC"/>
</dbReference>
<dbReference type="InterPro" id="IPR029063">
    <property type="entry name" value="SAM-dependent_MTases_sf"/>
</dbReference>
<accession>A0A9D0YNP6</accession>
<dbReference type="Pfam" id="PF00398">
    <property type="entry name" value="RrnaAD"/>
    <property type="match status" value="1"/>
</dbReference>
<feature type="binding site" evidence="7 8">
    <location>
        <position position="85"/>
    </location>
    <ligand>
        <name>S-adenosyl-L-methionine</name>
        <dbReference type="ChEBI" id="CHEBI:59789"/>
    </ligand>
</feature>
<keyword evidence="2 7" id="KW-0698">rRNA processing</keyword>
<dbReference type="InterPro" id="IPR001737">
    <property type="entry name" value="KsgA/Erm"/>
</dbReference>
<evidence type="ECO:0000313" key="11">
    <source>
        <dbReference type="Proteomes" id="UP000606463"/>
    </source>
</evidence>
<dbReference type="PANTHER" id="PTHR11727:SF7">
    <property type="entry name" value="DIMETHYLADENOSINE TRANSFERASE-RELATED"/>
    <property type="match status" value="1"/>
</dbReference>
<comment type="similarity">
    <text evidence="7">Belongs to the class I-like SAM-binding methyltransferase superfamily. rRNA adenine N(6)-methyltransferase family. RsmA subfamily.</text>
</comment>
<evidence type="ECO:0000256" key="2">
    <source>
        <dbReference type="ARBA" id="ARBA00022552"/>
    </source>
</evidence>
<dbReference type="EMBL" id="DQVE01000022">
    <property type="protein sequence ID" value="HIP98151.1"/>
    <property type="molecule type" value="Genomic_DNA"/>
</dbReference>
<feature type="domain" description="Ribosomal RNA adenine methylase transferase N-terminal" evidence="9">
    <location>
        <begin position="18"/>
        <end position="185"/>
    </location>
</feature>
<dbReference type="NCBIfam" id="TIGR00755">
    <property type="entry name" value="ksgA"/>
    <property type="match status" value="1"/>
</dbReference>
<feature type="binding site" evidence="7 8">
    <location>
        <position position="38"/>
    </location>
    <ligand>
        <name>S-adenosyl-L-methionine</name>
        <dbReference type="ChEBI" id="CHEBI:59789"/>
    </ligand>
</feature>
<dbReference type="AlphaFoldDB" id="A0A9D0YNP6"/>
<dbReference type="PROSITE" id="PS51689">
    <property type="entry name" value="SAM_RNA_A_N6_MT"/>
    <property type="match status" value="1"/>
</dbReference>
<reference evidence="10" key="1">
    <citation type="journal article" date="2020" name="ISME J.">
        <title>Gammaproteobacteria mediating utilization of methyl-, sulfur- and petroleum organic compounds in deep ocean hydrothermal plumes.</title>
        <authorList>
            <person name="Zhou Z."/>
            <person name="Liu Y."/>
            <person name="Pan J."/>
            <person name="Cron B.R."/>
            <person name="Toner B.M."/>
            <person name="Anantharaman K."/>
            <person name="Breier J.A."/>
            <person name="Dick G.J."/>
            <person name="Li M."/>
        </authorList>
    </citation>
    <scope>NUCLEOTIDE SEQUENCE</scope>
    <source>
        <strain evidence="10">SZUA-1501</strain>
    </source>
</reference>
<evidence type="ECO:0000256" key="4">
    <source>
        <dbReference type="ARBA" id="ARBA00022679"/>
    </source>
</evidence>
<dbReference type="EC" id="2.1.1.182" evidence="7"/>
<evidence type="ECO:0000313" key="10">
    <source>
        <dbReference type="EMBL" id="HIP98151.1"/>
    </source>
</evidence>
<comment type="function">
    <text evidence="7">Specifically dimethylates two adjacent adenosines (A1518 and A1519) in the loop of a conserved hairpin near the 3'-end of 16S rRNA in the 30S particle. May play a critical role in biogenesis of 30S subunits.</text>
</comment>
<dbReference type="HAMAP" id="MF_00607">
    <property type="entry name" value="16SrRNA_methyltr_A"/>
    <property type="match status" value="1"/>
</dbReference>
<dbReference type="InterPro" id="IPR020598">
    <property type="entry name" value="rRNA_Ade_methylase_Trfase_N"/>
</dbReference>
<evidence type="ECO:0000259" key="9">
    <source>
        <dbReference type="SMART" id="SM00650"/>
    </source>
</evidence>
<dbReference type="SUPFAM" id="SSF53335">
    <property type="entry name" value="S-adenosyl-L-methionine-dependent methyltransferases"/>
    <property type="match status" value="1"/>
</dbReference>
<evidence type="ECO:0000256" key="5">
    <source>
        <dbReference type="ARBA" id="ARBA00022691"/>
    </source>
</evidence>
<comment type="catalytic activity">
    <reaction evidence="7">
        <text>adenosine(1518)/adenosine(1519) in 16S rRNA + 4 S-adenosyl-L-methionine = N(6)-dimethyladenosine(1518)/N(6)-dimethyladenosine(1519) in 16S rRNA + 4 S-adenosyl-L-homocysteine + 4 H(+)</text>
        <dbReference type="Rhea" id="RHEA:19609"/>
        <dbReference type="Rhea" id="RHEA-COMP:10232"/>
        <dbReference type="Rhea" id="RHEA-COMP:10233"/>
        <dbReference type="ChEBI" id="CHEBI:15378"/>
        <dbReference type="ChEBI" id="CHEBI:57856"/>
        <dbReference type="ChEBI" id="CHEBI:59789"/>
        <dbReference type="ChEBI" id="CHEBI:74411"/>
        <dbReference type="ChEBI" id="CHEBI:74493"/>
        <dbReference type="EC" id="2.1.1.182"/>
    </reaction>
</comment>
<dbReference type="InterPro" id="IPR020596">
    <property type="entry name" value="rRNA_Ade_Mease_Trfase_CS"/>
</dbReference>
<feature type="binding site" evidence="7 8">
    <location>
        <position position="13"/>
    </location>
    <ligand>
        <name>S-adenosyl-L-methionine</name>
        <dbReference type="ChEBI" id="CHEBI:59789"/>
    </ligand>
</feature>
<keyword evidence="3 7" id="KW-0489">Methyltransferase</keyword>
<dbReference type="CDD" id="cd02440">
    <property type="entry name" value="AdoMet_MTases"/>
    <property type="match status" value="1"/>
</dbReference>
<organism evidence="10 11">
    <name type="scientific">Aquifex aeolicus</name>
    <dbReference type="NCBI Taxonomy" id="63363"/>
    <lineage>
        <taxon>Bacteria</taxon>
        <taxon>Pseudomonadati</taxon>
        <taxon>Aquificota</taxon>
        <taxon>Aquificia</taxon>
        <taxon>Aquificales</taxon>
        <taxon>Aquificaceae</taxon>
        <taxon>Aquifex</taxon>
    </lineage>
</organism>
<protein>
    <recommendedName>
        <fullName evidence="7">Ribosomal RNA small subunit methyltransferase A</fullName>
        <ecNumber evidence="7">2.1.1.182</ecNumber>
    </recommendedName>
    <alternativeName>
        <fullName evidence="7">16S rRNA (adenine(1518)-N(6)/adenine(1519)-N(6))-dimethyltransferase</fullName>
    </alternativeName>
    <alternativeName>
        <fullName evidence="7">16S rRNA dimethyladenosine transferase</fullName>
    </alternativeName>
    <alternativeName>
        <fullName evidence="7">16S rRNA dimethylase</fullName>
    </alternativeName>
    <alternativeName>
        <fullName evidence="7">S-adenosylmethionine-6-N', N'-adenosyl(rRNA) dimethyltransferase</fullName>
    </alternativeName>
</protein>
<dbReference type="Gene3D" id="1.10.8.100">
    <property type="entry name" value="Ribosomal RNA adenine dimethylase-like, domain 2"/>
    <property type="match status" value="1"/>
</dbReference>
<sequence>MVRPKKRFGQHFLKAKGVVEKIVSALDIDRESVVLEIGAGTGVLTEDLLKRNPKKLIAVEVDKELLPLLKEKFGKYSNFELVNRDATKLNFCQFSRQLKLVGNLPYNVASLIVLNTVFSKDCVERAVYMVQKEVAERLTLKGKPSWLGIFVNTFFDSQYLTSVPPRFFFPPPKVVSAVVKFTPKVNPPPFHLEEYKEFLEKLFSQPKKMLRKKLPPELLQKAGISPDARVHQLTLKDIWRLYETYKSLE</sequence>
<evidence type="ECO:0000256" key="8">
    <source>
        <dbReference type="PROSITE-ProRule" id="PRU01026"/>
    </source>
</evidence>
<dbReference type="PANTHER" id="PTHR11727">
    <property type="entry name" value="DIMETHYLADENOSINE TRANSFERASE"/>
    <property type="match status" value="1"/>
</dbReference>
<evidence type="ECO:0000256" key="1">
    <source>
        <dbReference type="ARBA" id="ARBA00022490"/>
    </source>
</evidence>
<dbReference type="Proteomes" id="UP000606463">
    <property type="component" value="Unassembled WGS sequence"/>
</dbReference>
<feature type="binding site" evidence="7 8">
    <location>
        <position position="103"/>
    </location>
    <ligand>
        <name>S-adenosyl-L-methionine</name>
        <dbReference type="ChEBI" id="CHEBI:59789"/>
    </ligand>
</feature>
<dbReference type="PROSITE" id="PS01131">
    <property type="entry name" value="RRNA_A_DIMETH"/>
    <property type="match status" value="1"/>
</dbReference>
<dbReference type="SMART" id="SM00650">
    <property type="entry name" value="rADc"/>
    <property type="match status" value="1"/>
</dbReference>
<dbReference type="GO" id="GO:0003723">
    <property type="term" value="F:RNA binding"/>
    <property type="evidence" value="ECO:0007669"/>
    <property type="project" value="UniProtKB-UniRule"/>
</dbReference>